<evidence type="ECO:0000313" key="1">
    <source>
        <dbReference type="EMBL" id="AUH34425.1"/>
    </source>
</evidence>
<protein>
    <recommendedName>
        <fullName evidence="3">Replication protein C</fullName>
    </recommendedName>
</protein>
<name>A0A2K9ERT8_9RHOB</name>
<keyword evidence="2" id="KW-1185">Reference proteome</keyword>
<accession>A0A2K9ERT8</accession>
<evidence type="ECO:0008006" key="3">
    <source>
        <dbReference type="Google" id="ProtNLM"/>
    </source>
</evidence>
<gene>
    <name evidence="1" type="ORF">CUV01_14435</name>
</gene>
<dbReference type="OrthoDB" id="5289444at2"/>
<dbReference type="Proteomes" id="UP000233742">
    <property type="component" value="Chromosome"/>
</dbReference>
<sequence>MSYLPDTDITFIDHARVHYSHALTSGLFRSLAPGDRRRLKLDVSYDNEGRRVEFRGFEPLGAIDLKVLQALVALSGPFGNELMEPAGDDASSPAEAFRQLYALDMDQDRSPGQRPHAVVTRATLRKVARLAGLGEGGTSLKRVRDSIERMSCVAVLFEKDSKRFITHFMTQYASEAKSGEFKVALNPVLSEVFFEGGRYARLSLDEMKALKSDPATLIHFHLCGRVDCGRSLDIGLKKLMGYIWPDDANTASTYRRRKQALLVALKEVEGLGWGVNKVRRDIWKITRPALRAGNMAPVPVLEG</sequence>
<dbReference type="AlphaFoldDB" id="A0A2K9ERT8"/>
<evidence type="ECO:0000313" key="2">
    <source>
        <dbReference type="Proteomes" id="UP000233742"/>
    </source>
</evidence>
<reference evidence="1 2" key="1">
    <citation type="submission" date="2017-12" db="EMBL/GenBank/DDBJ databases">
        <authorList>
            <person name="Hurst M.R.H."/>
        </authorList>
    </citation>
    <scope>NUCLEOTIDE SEQUENCE [LARGE SCALE GENOMIC DNA]</scope>
    <source>
        <strain evidence="1 2">BM15</strain>
    </source>
</reference>
<dbReference type="InterPro" id="IPR010522">
    <property type="entry name" value="RepC_bac"/>
</dbReference>
<dbReference type="KEGG" id="paro:CUV01_14435"/>
<dbReference type="EMBL" id="CP025408">
    <property type="protein sequence ID" value="AUH34425.1"/>
    <property type="molecule type" value="Genomic_DNA"/>
</dbReference>
<dbReference type="RefSeq" id="WP_101461087.1">
    <property type="nucleotide sequence ID" value="NZ_CP025408.1"/>
</dbReference>
<proteinExistence type="predicted"/>
<organism evidence="1 2">
    <name type="scientific">Paracoccus tegillarcae</name>
    <dbReference type="NCBI Taxonomy" id="1529068"/>
    <lineage>
        <taxon>Bacteria</taxon>
        <taxon>Pseudomonadati</taxon>
        <taxon>Pseudomonadota</taxon>
        <taxon>Alphaproteobacteria</taxon>
        <taxon>Rhodobacterales</taxon>
        <taxon>Paracoccaceae</taxon>
        <taxon>Paracoccus</taxon>
    </lineage>
</organism>
<dbReference type="Pfam" id="PF06504">
    <property type="entry name" value="RepC"/>
    <property type="match status" value="1"/>
</dbReference>